<keyword evidence="2" id="KW-1185">Reference proteome</keyword>
<evidence type="ECO:0000313" key="2">
    <source>
        <dbReference type="Proteomes" id="UP001565927"/>
    </source>
</evidence>
<name>A0ABV4GZL3_9ACTN</name>
<proteinExistence type="predicted"/>
<gene>
    <name evidence="1" type="ORF">AB2L27_08265</name>
</gene>
<comment type="caution">
    <text evidence="1">The sequence shown here is derived from an EMBL/GenBank/DDBJ whole genome shotgun (WGS) entry which is preliminary data.</text>
</comment>
<dbReference type="SUPFAM" id="SSF51445">
    <property type="entry name" value="(Trans)glycosidases"/>
    <property type="match status" value="1"/>
</dbReference>
<organism evidence="1 2">
    <name type="scientific">Kineococcus halophytocola</name>
    <dbReference type="NCBI Taxonomy" id="3234027"/>
    <lineage>
        <taxon>Bacteria</taxon>
        <taxon>Bacillati</taxon>
        <taxon>Actinomycetota</taxon>
        <taxon>Actinomycetes</taxon>
        <taxon>Kineosporiales</taxon>
        <taxon>Kineosporiaceae</taxon>
        <taxon>Kineococcus</taxon>
    </lineage>
</organism>
<sequence length="509" mass="54735">MDRRTALGLAALAGPAVWAVTGCAGDRPTDGRGSDRAAAPVGAGRLEFDVRDAGGRVLTWEEFRARQSNGAGDDGASDLLVDATTLQVVTPWPLEEGAGTFALDRPAGDVSLALAWPTADGYHQLLLDLPAPGRHEFSETAAEQAAAELERHVAGRDGYVPSAPVQEVRSRAALLLRRCRAETDPARRGGLAVEAFEAFTRAQLLVQEESGRRRAAAGSPVLGVTFDDPSRHDALPAVRALDPGGDVQVRLVFDAAEGPHGYRADVEAARAAGVAVVGQFLDSSQSAGVGEREWRQRVADYVRVLPGVTTWEVGNEVNGAWAGPAAAARTRWAARYVKENSAARTLVTLYWQMGEGEPDEQVFTWAAANLPDAADIDDVGLSVYPEEHPLGVSLDRVLRTLRRAYPDQRLLITELGYGAEDLRPIWWWGAPDDTAAGRLQVARFYSAAVNGLGDGGTFWWYFLQEALPPSPLHDALRRPGAGTGVAPAAWRVPRRTRRLRDDVRTGPQA</sequence>
<protein>
    <submittedName>
        <fullName evidence="1">Uncharacterized protein</fullName>
    </submittedName>
</protein>
<reference evidence="1 2" key="1">
    <citation type="submission" date="2024-07" db="EMBL/GenBank/DDBJ databases">
        <authorList>
            <person name="Thanompreechachai J."/>
            <person name="Duangmal K."/>
        </authorList>
    </citation>
    <scope>NUCLEOTIDE SEQUENCE [LARGE SCALE GENOMIC DNA]</scope>
    <source>
        <strain evidence="1 2">LSe6-4</strain>
    </source>
</reference>
<dbReference type="PROSITE" id="PS51257">
    <property type="entry name" value="PROKAR_LIPOPROTEIN"/>
    <property type="match status" value="1"/>
</dbReference>
<dbReference type="EMBL" id="JBGFTU010000008">
    <property type="protein sequence ID" value="MEZ0164757.1"/>
    <property type="molecule type" value="Genomic_DNA"/>
</dbReference>
<dbReference type="InterPro" id="IPR017853">
    <property type="entry name" value="GH"/>
</dbReference>
<dbReference type="Proteomes" id="UP001565927">
    <property type="component" value="Unassembled WGS sequence"/>
</dbReference>
<dbReference type="RefSeq" id="WP_370441005.1">
    <property type="nucleotide sequence ID" value="NZ_JBGFTU010000008.1"/>
</dbReference>
<evidence type="ECO:0000313" key="1">
    <source>
        <dbReference type="EMBL" id="MEZ0164757.1"/>
    </source>
</evidence>
<dbReference type="Gene3D" id="3.20.20.80">
    <property type="entry name" value="Glycosidases"/>
    <property type="match status" value="1"/>
</dbReference>
<accession>A0ABV4GZL3</accession>